<reference evidence="3 4" key="1">
    <citation type="submission" date="2018-06" db="EMBL/GenBank/DDBJ databases">
        <title>Fusarium incarnatum-equiseti species complex species 28.</title>
        <authorList>
            <person name="Gardiner D.M."/>
        </authorList>
    </citation>
    <scope>NUCLEOTIDE SEQUENCE [LARGE SCALE GENOMIC DNA]</scope>
    <source>
        <strain evidence="3 4">FIESC_28</strain>
    </source>
</reference>
<evidence type="ECO:0000313" key="3">
    <source>
        <dbReference type="EMBL" id="RBR09526.1"/>
    </source>
</evidence>
<sequence>MQLSTLFLSIAMLQGAIATPVVESAAEVETRDLAPRAPALGDLPWPKLPTLKKGAKKGGKGGSDCASSDPPENQQTTACSSGTQFCCTTDGSGTQTCSNSEVCNAKIICCNNNNGFQMCIGEIDFNAPVTININIYKGGKGKGGGKGKSYKA</sequence>
<dbReference type="AlphaFoldDB" id="A0A366QZK6"/>
<feature type="region of interest" description="Disordered" evidence="1">
    <location>
        <begin position="37"/>
        <end position="78"/>
    </location>
</feature>
<keyword evidence="2" id="KW-0732">Signal</keyword>
<dbReference type="Proteomes" id="UP000253153">
    <property type="component" value="Unassembled WGS sequence"/>
</dbReference>
<dbReference type="RefSeq" id="XP_031011977.1">
    <property type="nucleotide sequence ID" value="XM_031163992.1"/>
</dbReference>
<feature type="signal peptide" evidence="2">
    <location>
        <begin position="1"/>
        <end position="18"/>
    </location>
</feature>
<accession>A0A366QZK6</accession>
<organism evidence="3 4">
    <name type="scientific">Fusarium coffeatum</name>
    <dbReference type="NCBI Taxonomy" id="231269"/>
    <lineage>
        <taxon>Eukaryota</taxon>
        <taxon>Fungi</taxon>
        <taxon>Dikarya</taxon>
        <taxon>Ascomycota</taxon>
        <taxon>Pezizomycotina</taxon>
        <taxon>Sordariomycetes</taxon>
        <taxon>Hypocreomycetidae</taxon>
        <taxon>Hypocreales</taxon>
        <taxon>Nectriaceae</taxon>
        <taxon>Fusarium</taxon>
        <taxon>Fusarium incarnatum-equiseti species complex</taxon>
    </lineage>
</organism>
<evidence type="ECO:0000256" key="1">
    <source>
        <dbReference type="SAM" id="MobiDB-lite"/>
    </source>
</evidence>
<proteinExistence type="predicted"/>
<name>A0A366QZK6_9HYPO</name>
<dbReference type="GeneID" id="41999288"/>
<evidence type="ECO:0000256" key="2">
    <source>
        <dbReference type="SAM" id="SignalP"/>
    </source>
</evidence>
<comment type="caution">
    <text evidence="3">The sequence shown here is derived from an EMBL/GenBank/DDBJ whole genome shotgun (WGS) entry which is preliminary data.</text>
</comment>
<evidence type="ECO:0000313" key="4">
    <source>
        <dbReference type="Proteomes" id="UP000253153"/>
    </source>
</evidence>
<gene>
    <name evidence="3" type="ORF">FIESC28_09857</name>
</gene>
<protein>
    <recommendedName>
        <fullName evidence="5">Hydrophobin</fullName>
    </recommendedName>
</protein>
<evidence type="ECO:0008006" key="5">
    <source>
        <dbReference type="Google" id="ProtNLM"/>
    </source>
</evidence>
<keyword evidence="4" id="KW-1185">Reference proteome</keyword>
<dbReference type="EMBL" id="QKXC01000263">
    <property type="protein sequence ID" value="RBR09526.1"/>
    <property type="molecule type" value="Genomic_DNA"/>
</dbReference>
<feature type="chain" id="PRO_5016751450" description="Hydrophobin" evidence="2">
    <location>
        <begin position="19"/>
        <end position="152"/>
    </location>
</feature>
<dbReference type="OrthoDB" id="3557221at2759"/>